<sequence>MASIVRFLLPFYDPSAQTWSFEARALRWLTFLWLSVGLVVMFSASYVAAGAERGDNLYFFKGQLVWIFLGLTCFNILVHSSMRYALGLADWGIMIFLGLILATLIPGIGTTVNGATRWLVIGPAAIQPSEMIKPFLVLQGARVFGQWDRLSWTVRLTWLGIFMIILGGILVQPNLSTAALCGIIIWLLALASGMPYRYLGTAAGAGVLVAVVSVSIKAYQRRRLTSFLNPWVDAQEDGYQLVQSLLAIGSGGFWGTGFGLSQQKLFYLPIQYTDFIFSVFAEEFGFVGCLLLFLMLATYATLALRVAIRAYNPVHRLVAIGIMILMVGQSLLNIGVATGALPTTGLPFPLFSYGGSSMIASLVAAGLLVRVARENTSAEVLALNQNVQLEDQ</sequence>
<name>A0AA96WIX7_9CYAN</name>
<evidence type="ECO:0000256" key="9">
    <source>
        <dbReference type="ARBA" id="ARBA00032370"/>
    </source>
</evidence>
<comment type="catalytic activity">
    <reaction evidence="15">
        <text>[GlcNAc-(1-&gt;4)-Mur2Ac(oyl-L-Ala-gamma-D-Glu-L-Lys-D-Ala-D-Ala)](n)-di-trans,octa-cis-undecaprenyl diphosphate + beta-D-GlcNAc-(1-&gt;4)-Mur2Ac(oyl-L-Ala-gamma-D-Glu-L-Lys-D-Ala-D-Ala)-di-trans,octa-cis-undecaprenyl diphosphate = [GlcNAc-(1-&gt;4)-Mur2Ac(oyl-L-Ala-gamma-D-Glu-L-Lys-D-Ala-D-Ala)](n+1)-di-trans,octa-cis-undecaprenyl diphosphate + di-trans,octa-cis-undecaprenyl diphosphate + H(+)</text>
        <dbReference type="Rhea" id="RHEA:23708"/>
        <dbReference type="Rhea" id="RHEA-COMP:9602"/>
        <dbReference type="Rhea" id="RHEA-COMP:9603"/>
        <dbReference type="ChEBI" id="CHEBI:15378"/>
        <dbReference type="ChEBI" id="CHEBI:58405"/>
        <dbReference type="ChEBI" id="CHEBI:60033"/>
        <dbReference type="ChEBI" id="CHEBI:78435"/>
        <dbReference type="EC" id="2.4.99.28"/>
    </reaction>
</comment>
<evidence type="ECO:0000256" key="14">
    <source>
        <dbReference type="ARBA" id="ARBA00044770"/>
    </source>
</evidence>
<dbReference type="EMBL" id="CP053586">
    <property type="protein sequence ID" value="WNZ23046.1"/>
    <property type="molecule type" value="Genomic_DNA"/>
</dbReference>
<dbReference type="PROSITE" id="PS00428">
    <property type="entry name" value="FTSW_RODA_SPOVE"/>
    <property type="match status" value="1"/>
</dbReference>
<dbReference type="RefSeq" id="WP_316434614.1">
    <property type="nucleotide sequence ID" value="NZ_CP053586.1"/>
</dbReference>
<organism evidence="18">
    <name type="scientific">Leptolyngbya sp. NK1-12</name>
    <dbReference type="NCBI Taxonomy" id="2547451"/>
    <lineage>
        <taxon>Bacteria</taxon>
        <taxon>Bacillati</taxon>
        <taxon>Cyanobacteriota</taxon>
        <taxon>Cyanophyceae</taxon>
        <taxon>Leptolyngbyales</taxon>
        <taxon>Leptolyngbyaceae</taxon>
        <taxon>Leptolyngbya group</taxon>
        <taxon>Leptolyngbya</taxon>
    </lineage>
</organism>
<feature type="transmembrane region" description="Helical" evidence="17">
    <location>
        <begin position="284"/>
        <end position="305"/>
    </location>
</feature>
<feature type="transmembrane region" description="Helical" evidence="17">
    <location>
        <begin position="85"/>
        <end position="108"/>
    </location>
</feature>
<protein>
    <recommendedName>
        <fullName evidence="12">Probable peptidoglycan glycosyltransferase FtsW</fullName>
        <ecNumber evidence="14">2.4.99.28</ecNumber>
    </recommendedName>
    <alternativeName>
        <fullName evidence="13">Cell division protein FtsW</fullName>
    </alternativeName>
    <alternativeName>
        <fullName evidence="10">Cell wall polymerase</fullName>
    </alternativeName>
    <alternativeName>
        <fullName evidence="9">Peptidoglycan polymerase</fullName>
    </alternativeName>
</protein>
<reference evidence="18" key="1">
    <citation type="submission" date="2020-05" db="EMBL/GenBank/DDBJ databases">
        <authorList>
            <person name="Zhu T."/>
            <person name="Keshari N."/>
            <person name="Lu X."/>
        </authorList>
    </citation>
    <scope>NUCLEOTIDE SEQUENCE</scope>
    <source>
        <strain evidence="18">NK1-12</strain>
    </source>
</reference>
<evidence type="ECO:0000256" key="17">
    <source>
        <dbReference type="SAM" id="Phobius"/>
    </source>
</evidence>
<dbReference type="GO" id="GO:0005886">
    <property type="term" value="C:plasma membrane"/>
    <property type="evidence" value="ECO:0007669"/>
    <property type="project" value="TreeGrafter"/>
</dbReference>
<comment type="subcellular location">
    <subcellularLocation>
        <location evidence="1">Membrane</location>
        <topology evidence="1">Multi-pass membrane protein</topology>
    </subcellularLocation>
</comment>
<keyword evidence="5" id="KW-0133">Cell shape</keyword>
<dbReference type="AlphaFoldDB" id="A0AA96WIX7"/>
<dbReference type="GO" id="GO:0015648">
    <property type="term" value="F:lipid-linked peptidoglycan transporter activity"/>
    <property type="evidence" value="ECO:0007669"/>
    <property type="project" value="TreeGrafter"/>
</dbReference>
<comment type="similarity">
    <text evidence="11">Belongs to the SEDS family. FtsW subfamily.</text>
</comment>
<feature type="transmembrane region" description="Helical" evidence="17">
    <location>
        <begin position="57"/>
        <end position="78"/>
    </location>
</feature>
<dbReference type="GO" id="GO:0051301">
    <property type="term" value="P:cell division"/>
    <property type="evidence" value="ECO:0007669"/>
    <property type="project" value="InterPro"/>
</dbReference>
<dbReference type="InterPro" id="IPR001182">
    <property type="entry name" value="FtsW/RodA"/>
</dbReference>
<proteinExistence type="inferred from homology"/>
<evidence type="ECO:0000256" key="3">
    <source>
        <dbReference type="ARBA" id="ARBA00022679"/>
    </source>
</evidence>
<keyword evidence="3" id="KW-0808">Transferase</keyword>
<feature type="transmembrane region" description="Helical" evidence="17">
    <location>
        <begin position="350"/>
        <end position="369"/>
    </location>
</feature>
<keyword evidence="2" id="KW-0328">Glycosyltransferase</keyword>
<evidence type="ECO:0000256" key="11">
    <source>
        <dbReference type="ARBA" id="ARBA00038053"/>
    </source>
</evidence>
<accession>A0AA96WIX7</accession>
<gene>
    <name evidence="18" type="ORF">HJG54_09350</name>
</gene>
<dbReference type="GO" id="GO:0008955">
    <property type="term" value="F:peptidoglycan glycosyltransferase activity"/>
    <property type="evidence" value="ECO:0007669"/>
    <property type="project" value="UniProtKB-EC"/>
</dbReference>
<evidence type="ECO:0000256" key="15">
    <source>
        <dbReference type="ARBA" id="ARBA00049902"/>
    </source>
</evidence>
<feature type="transmembrane region" description="Helical" evidence="17">
    <location>
        <begin position="202"/>
        <end position="220"/>
    </location>
</feature>
<dbReference type="Pfam" id="PF01098">
    <property type="entry name" value="FTSW_RODA_SPOVE"/>
    <property type="match status" value="1"/>
</dbReference>
<evidence type="ECO:0000256" key="10">
    <source>
        <dbReference type="ARBA" id="ARBA00033270"/>
    </source>
</evidence>
<dbReference type="EC" id="2.4.99.28" evidence="14"/>
<evidence type="ECO:0000256" key="7">
    <source>
        <dbReference type="ARBA" id="ARBA00022989"/>
    </source>
</evidence>
<evidence type="ECO:0000256" key="4">
    <source>
        <dbReference type="ARBA" id="ARBA00022692"/>
    </source>
</evidence>
<evidence type="ECO:0000256" key="5">
    <source>
        <dbReference type="ARBA" id="ARBA00022960"/>
    </source>
</evidence>
<keyword evidence="4 17" id="KW-0812">Transmembrane</keyword>
<dbReference type="PANTHER" id="PTHR30474:SF2">
    <property type="entry name" value="PEPTIDOGLYCAN GLYCOSYLTRANSFERASE FTSW-RELATED"/>
    <property type="match status" value="1"/>
</dbReference>
<evidence type="ECO:0000256" key="16">
    <source>
        <dbReference type="ARBA" id="ARBA00049966"/>
    </source>
</evidence>
<dbReference type="GO" id="GO:0009252">
    <property type="term" value="P:peptidoglycan biosynthetic process"/>
    <property type="evidence" value="ECO:0007669"/>
    <property type="project" value="UniProtKB-KW"/>
</dbReference>
<evidence type="ECO:0000256" key="1">
    <source>
        <dbReference type="ARBA" id="ARBA00004141"/>
    </source>
</evidence>
<dbReference type="InterPro" id="IPR018365">
    <property type="entry name" value="Cell_cycle_FtsW-rel_CS"/>
</dbReference>
<keyword evidence="8 17" id="KW-0472">Membrane</keyword>
<dbReference type="GO" id="GO:0032153">
    <property type="term" value="C:cell division site"/>
    <property type="evidence" value="ECO:0007669"/>
    <property type="project" value="TreeGrafter"/>
</dbReference>
<keyword evidence="7 17" id="KW-1133">Transmembrane helix</keyword>
<evidence type="ECO:0000256" key="6">
    <source>
        <dbReference type="ARBA" id="ARBA00022984"/>
    </source>
</evidence>
<dbReference type="GO" id="GO:0008360">
    <property type="term" value="P:regulation of cell shape"/>
    <property type="evidence" value="ECO:0007669"/>
    <property type="project" value="UniProtKB-KW"/>
</dbReference>
<evidence type="ECO:0000313" key="18">
    <source>
        <dbReference type="EMBL" id="WNZ23046.1"/>
    </source>
</evidence>
<evidence type="ECO:0000256" key="12">
    <source>
        <dbReference type="ARBA" id="ARBA00041185"/>
    </source>
</evidence>
<feature type="transmembrane region" description="Helical" evidence="17">
    <location>
        <begin position="178"/>
        <end position="196"/>
    </location>
</feature>
<feature type="transmembrane region" description="Helical" evidence="17">
    <location>
        <begin position="241"/>
        <end position="260"/>
    </location>
</feature>
<evidence type="ECO:0000256" key="2">
    <source>
        <dbReference type="ARBA" id="ARBA00022676"/>
    </source>
</evidence>
<feature type="transmembrane region" description="Helical" evidence="17">
    <location>
        <begin position="28"/>
        <end position="51"/>
    </location>
</feature>
<evidence type="ECO:0000256" key="8">
    <source>
        <dbReference type="ARBA" id="ARBA00023136"/>
    </source>
</evidence>
<evidence type="ECO:0000256" key="13">
    <source>
        <dbReference type="ARBA" id="ARBA00041418"/>
    </source>
</evidence>
<dbReference type="PANTHER" id="PTHR30474">
    <property type="entry name" value="CELL CYCLE PROTEIN"/>
    <property type="match status" value="1"/>
</dbReference>
<comment type="function">
    <text evidence="16">Peptidoglycan polymerase that is essential for cell division.</text>
</comment>
<keyword evidence="6" id="KW-0573">Peptidoglycan synthesis</keyword>
<feature type="transmembrane region" description="Helical" evidence="17">
    <location>
        <begin position="317"/>
        <end position="338"/>
    </location>
</feature>